<evidence type="ECO:0000313" key="2">
    <source>
        <dbReference type="Proteomes" id="UP000067476"/>
    </source>
</evidence>
<protein>
    <submittedName>
        <fullName evidence="1">Uncharacterized protein</fullName>
    </submittedName>
</protein>
<reference evidence="1 2" key="1">
    <citation type="journal article" date="2015" name="Genome Announc.">
        <title>Complete Genome Sequence of Spiroplasma litorale TN-1T (DSM 21781), a Bacterium Isolated from a Green-Eyed Horsefly (Tabanus nigrovittatus).</title>
        <authorList>
            <person name="Lo W.S."/>
            <person name="Lai Y.C."/>
            <person name="Lien Y.W."/>
            <person name="Wang T.H."/>
            <person name="Kuo C.H."/>
        </authorList>
    </citation>
    <scope>NUCLEOTIDE SEQUENCE [LARGE SCALE GENOMIC DNA]</scope>
    <source>
        <strain evidence="1 2">TN-1</strain>
    </source>
</reference>
<organism evidence="1 2">
    <name type="scientific">Spiroplasma litorale</name>
    <dbReference type="NCBI Taxonomy" id="216942"/>
    <lineage>
        <taxon>Bacteria</taxon>
        <taxon>Bacillati</taxon>
        <taxon>Mycoplasmatota</taxon>
        <taxon>Mollicutes</taxon>
        <taxon>Entomoplasmatales</taxon>
        <taxon>Spiroplasmataceae</taxon>
        <taxon>Spiroplasma</taxon>
    </lineage>
</organism>
<name>A0A0K1W1B0_9MOLU</name>
<accession>A0A0K1W1B0</accession>
<gene>
    <name evidence="1" type="ORF">SLITO_v1c04570</name>
</gene>
<dbReference type="PATRIC" id="fig|216942.3.peg.460"/>
<sequence>MNNSITLFNITDYAKNNEEFVKNYKNLTINVEFSRYFHYWWRGYEQSNSTPSLNLGGKT</sequence>
<dbReference type="KEGG" id="sll:SLITO_v1c04570"/>
<dbReference type="RefSeq" id="WP_075058202.1">
    <property type="nucleotide sequence ID" value="NZ_CP012357.1"/>
</dbReference>
<dbReference type="AlphaFoldDB" id="A0A0K1W1B0"/>
<proteinExistence type="predicted"/>
<dbReference type="EMBL" id="CP012357">
    <property type="protein sequence ID" value="AKX34110.1"/>
    <property type="molecule type" value="Genomic_DNA"/>
</dbReference>
<keyword evidence="2" id="KW-1185">Reference proteome</keyword>
<evidence type="ECO:0000313" key="1">
    <source>
        <dbReference type="EMBL" id="AKX34110.1"/>
    </source>
</evidence>
<dbReference type="STRING" id="216942.SLITO_v1c04570"/>
<dbReference type="Proteomes" id="UP000067476">
    <property type="component" value="Chromosome"/>
</dbReference>